<evidence type="ECO:0000313" key="1">
    <source>
        <dbReference type="EMBL" id="KAF0298710.1"/>
    </source>
</evidence>
<protein>
    <submittedName>
        <fullName evidence="1">Uncharacterized protein</fullName>
    </submittedName>
</protein>
<dbReference type="Proteomes" id="UP000440578">
    <property type="component" value="Unassembled WGS sequence"/>
</dbReference>
<reference evidence="1 3" key="1">
    <citation type="submission" date="2019-07" db="EMBL/GenBank/DDBJ databases">
        <title>Draft genome assembly of a fouling barnacle, Amphibalanus amphitrite (Darwin, 1854): The first reference genome for Thecostraca.</title>
        <authorList>
            <person name="Kim W."/>
        </authorList>
    </citation>
    <scope>NUCLEOTIDE SEQUENCE [LARGE SCALE GENOMIC DNA]</scope>
    <source>
        <strain evidence="1">SNU_AA5</strain>
        <tissue evidence="1">Soma without cirri and trophi</tissue>
    </source>
</reference>
<proteinExistence type="predicted"/>
<organism evidence="1 3">
    <name type="scientific">Amphibalanus amphitrite</name>
    <name type="common">Striped barnacle</name>
    <name type="synonym">Balanus amphitrite</name>
    <dbReference type="NCBI Taxonomy" id="1232801"/>
    <lineage>
        <taxon>Eukaryota</taxon>
        <taxon>Metazoa</taxon>
        <taxon>Ecdysozoa</taxon>
        <taxon>Arthropoda</taxon>
        <taxon>Crustacea</taxon>
        <taxon>Multicrustacea</taxon>
        <taxon>Cirripedia</taxon>
        <taxon>Thoracica</taxon>
        <taxon>Thoracicalcarea</taxon>
        <taxon>Balanomorpha</taxon>
        <taxon>Balanoidea</taxon>
        <taxon>Balanidae</taxon>
        <taxon>Amphibalaninae</taxon>
        <taxon>Amphibalanus</taxon>
    </lineage>
</organism>
<keyword evidence="3" id="KW-1185">Reference proteome</keyword>
<comment type="caution">
    <text evidence="1">The sequence shown here is derived from an EMBL/GenBank/DDBJ whole genome shotgun (WGS) entry which is preliminary data.</text>
</comment>
<gene>
    <name evidence="1" type="ORF">FJT64_003916</name>
    <name evidence="2" type="ORF">FJT64_026280</name>
</gene>
<sequence>MAAGTSDLGLVDGMTPSLVAATENPFFPGPQVVRREGADITEHVLLKCLCLTGARLRLTGNIHVRPEQLQDGELVAAVASGYL</sequence>
<evidence type="ECO:0000313" key="3">
    <source>
        <dbReference type="Proteomes" id="UP000440578"/>
    </source>
</evidence>
<name>A0A6A4W4N7_AMPAM</name>
<evidence type="ECO:0000313" key="2">
    <source>
        <dbReference type="EMBL" id="KAF0301421.1"/>
    </source>
</evidence>
<dbReference type="EMBL" id="VIIS01001412">
    <property type="protein sequence ID" value="KAF0298710.1"/>
    <property type="molecule type" value="Genomic_DNA"/>
</dbReference>
<accession>A0A6A4W4N7</accession>
<dbReference type="AlphaFoldDB" id="A0A6A4W4N7"/>
<dbReference type="EMBL" id="VIIS01001169">
    <property type="protein sequence ID" value="KAF0301421.1"/>
    <property type="molecule type" value="Genomic_DNA"/>
</dbReference>